<evidence type="ECO:0000313" key="3">
    <source>
        <dbReference type="Proteomes" id="UP001454036"/>
    </source>
</evidence>
<dbReference type="Proteomes" id="UP001454036">
    <property type="component" value="Unassembled WGS sequence"/>
</dbReference>
<feature type="domain" description="Reverse transcriptase Ty1/copia-type" evidence="1">
    <location>
        <begin position="68"/>
        <end position="231"/>
    </location>
</feature>
<sequence>MVQESNIDDPFCFEEAKLDEKWRRAMQSEMESIERNNTWSLTDLPQGCVDYSEIFAPVARMDTVRMILSGEIEEDVYVAQPPGLEVKRKEYCVYKLQKALYGLKQALRVWFSKIETHFVDHGFKNSESEQTLFTKRNALFTKRNEKGNIIIASVYVDDLIFIEDDQDMMTKFRQSMVKVFDMIDLGSMNYFLGIEVKQTKQRIFICQKKYSEDILKRFGMTNCNSVLCPILPGTTIDKDIKGSLIDETYYKQIVGSLMYLTNTRPDMTFSVSILSRFMSRPTEIHLQLAKRVLKISEGDH</sequence>
<organism evidence="2 3">
    <name type="scientific">Lithospermum erythrorhizon</name>
    <name type="common">Purple gromwell</name>
    <name type="synonym">Lithospermum officinale var. erythrorhizon</name>
    <dbReference type="NCBI Taxonomy" id="34254"/>
    <lineage>
        <taxon>Eukaryota</taxon>
        <taxon>Viridiplantae</taxon>
        <taxon>Streptophyta</taxon>
        <taxon>Embryophyta</taxon>
        <taxon>Tracheophyta</taxon>
        <taxon>Spermatophyta</taxon>
        <taxon>Magnoliopsida</taxon>
        <taxon>eudicotyledons</taxon>
        <taxon>Gunneridae</taxon>
        <taxon>Pentapetalae</taxon>
        <taxon>asterids</taxon>
        <taxon>lamiids</taxon>
        <taxon>Boraginales</taxon>
        <taxon>Boraginaceae</taxon>
        <taxon>Boraginoideae</taxon>
        <taxon>Lithospermeae</taxon>
        <taxon>Lithospermum</taxon>
    </lineage>
</organism>
<evidence type="ECO:0000313" key="2">
    <source>
        <dbReference type="EMBL" id="GAA0167053.1"/>
    </source>
</evidence>
<dbReference type="EMBL" id="BAABME010022984">
    <property type="protein sequence ID" value="GAA0167053.1"/>
    <property type="molecule type" value="Genomic_DNA"/>
</dbReference>
<accession>A0AAV3QVH5</accession>
<keyword evidence="2" id="KW-0812">Transmembrane</keyword>
<evidence type="ECO:0000259" key="1">
    <source>
        <dbReference type="Pfam" id="PF07727"/>
    </source>
</evidence>
<dbReference type="Pfam" id="PF07727">
    <property type="entry name" value="RVT_2"/>
    <property type="match status" value="1"/>
</dbReference>
<name>A0AAV3QVH5_LITER</name>
<protein>
    <submittedName>
        <fullName evidence="2">Transmembrane signal receptor</fullName>
    </submittedName>
</protein>
<dbReference type="PANTHER" id="PTHR11439:SF517">
    <property type="entry name" value="CYSTEINE-RICH RLK (RECEPTOR-LIKE PROTEIN KINASE) 8"/>
    <property type="match status" value="1"/>
</dbReference>
<dbReference type="PANTHER" id="PTHR11439">
    <property type="entry name" value="GAG-POL-RELATED RETROTRANSPOSON"/>
    <property type="match status" value="1"/>
</dbReference>
<reference evidence="2 3" key="1">
    <citation type="submission" date="2024-01" db="EMBL/GenBank/DDBJ databases">
        <title>The complete chloroplast genome sequence of Lithospermum erythrorhizon: insights into the phylogenetic relationship among Boraginaceae species and the maternal lineages of purple gromwells.</title>
        <authorList>
            <person name="Okada T."/>
            <person name="Watanabe K."/>
        </authorList>
    </citation>
    <scope>NUCLEOTIDE SEQUENCE [LARGE SCALE GENOMIC DNA]</scope>
</reference>
<comment type="caution">
    <text evidence="2">The sequence shown here is derived from an EMBL/GenBank/DDBJ whole genome shotgun (WGS) entry which is preliminary data.</text>
</comment>
<dbReference type="SUPFAM" id="SSF56672">
    <property type="entry name" value="DNA/RNA polymerases"/>
    <property type="match status" value="1"/>
</dbReference>
<keyword evidence="2" id="KW-0675">Receptor</keyword>
<gene>
    <name evidence="2" type="ORF">LIER_40301</name>
</gene>
<dbReference type="AlphaFoldDB" id="A0AAV3QVH5"/>
<proteinExistence type="predicted"/>
<dbReference type="InterPro" id="IPR013103">
    <property type="entry name" value="RVT_2"/>
</dbReference>
<keyword evidence="3" id="KW-1185">Reference proteome</keyword>
<dbReference type="InterPro" id="IPR043502">
    <property type="entry name" value="DNA/RNA_pol_sf"/>
</dbReference>
<keyword evidence="2" id="KW-0472">Membrane</keyword>